<protein>
    <submittedName>
        <fullName evidence="1">Uncharacterized protein</fullName>
    </submittedName>
</protein>
<reference evidence="1" key="1">
    <citation type="submission" date="2018-05" db="EMBL/GenBank/DDBJ databases">
        <authorList>
            <person name="Lanie J.A."/>
            <person name="Ng W.-L."/>
            <person name="Kazmierczak K.M."/>
            <person name="Andrzejewski T.M."/>
            <person name="Davidsen T.M."/>
            <person name="Wayne K.J."/>
            <person name="Tettelin H."/>
            <person name="Glass J.I."/>
            <person name="Rusch D."/>
            <person name="Podicherti R."/>
            <person name="Tsui H.-C.T."/>
            <person name="Winkler M.E."/>
        </authorList>
    </citation>
    <scope>NUCLEOTIDE SEQUENCE</scope>
</reference>
<organism evidence="1">
    <name type="scientific">marine metagenome</name>
    <dbReference type="NCBI Taxonomy" id="408172"/>
    <lineage>
        <taxon>unclassified sequences</taxon>
        <taxon>metagenomes</taxon>
        <taxon>ecological metagenomes</taxon>
    </lineage>
</organism>
<sequence length="36" mass="4111">VGKHQIDVFLPVSKTVSCIVTIQGTYPVRLAYKRRH</sequence>
<proteinExistence type="predicted"/>
<gene>
    <name evidence="1" type="ORF">METZ01_LOCUS444480</name>
</gene>
<name>A0A382Z804_9ZZZZ</name>
<accession>A0A382Z804</accession>
<evidence type="ECO:0000313" key="1">
    <source>
        <dbReference type="EMBL" id="SVD91626.1"/>
    </source>
</evidence>
<dbReference type="EMBL" id="UINC01181769">
    <property type="protein sequence ID" value="SVD91626.1"/>
    <property type="molecule type" value="Genomic_DNA"/>
</dbReference>
<dbReference type="AlphaFoldDB" id="A0A382Z804"/>
<feature type="non-terminal residue" evidence="1">
    <location>
        <position position="1"/>
    </location>
</feature>